<keyword evidence="3" id="KW-1185">Reference proteome</keyword>
<dbReference type="InterPro" id="IPR049625">
    <property type="entry name" value="Glyco_transf_61_cat"/>
</dbReference>
<gene>
    <name evidence="2" type="ORF">LL253_08485</name>
</gene>
<sequence>MSNFTSVSEAFLVPVTKREDGPPGALVGGVYDQQGQFVEESAFYRTGVKMVYSQPLDTNDVTDKIDFPVMFGGYIYSHFGHFLLESISRLHVAREFPDLPIVWLKDPHLKGWQKLICQTLKLRNEHIFLSNPLRVPNLILGECGFSIRSFFKSYHAEFLGQYSAKTVPGRKIWLSRSKLAEKHGGIENDLEIESLLIEQGWDIFHSQEHSVDRQLEVLATAERIAGFEGSAFHLLILLKDVSAKVDIFPRGPSINPNYEIISETKGFDQEIHFVEMKKISGSGSYSRYIVNDPAELYSRLF</sequence>
<dbReference type="RefSeq" id="WP_228226906.1">
    <property type="nucleotide sequence ID" value="NZ_JAJGNP010000005.1"/>
</dbReference>
<dbReference type="Proteomes" id="UP001198830">
    <property type="component" value="Unassembled WGS sequence"/>
</dbReference>
<dbReference type="Pfam" id="PF04577">
    <property type="entry name" value="Glyco_transf_61"/>
    <property type="match status" value="1"/>
</dbReference>
<feature type="domain" description="Glycosyltransferase 61 catalytic" evidence="1">
    <location>
        <begin position="79"/>
        <end position="239"/>
    </location>
</feature>
<accession>A0ABS8H6I6</accession>
<dbReference type="EMBL" id="JAJGNP010000005">
    <property type="protein sequence ID" value="MCC4232728.1"/>
    <property type="molecule type" value="Genomic_DNA"/>
</dbReference>
<name>A0ABS8H6I6_9SPHN</name>
<evidence type="ECO:0000259" key="1">
    <source>
        <dbReference type="Pfam" id="PF04577"/>
    </source>
</evidence>
<reference evidence="2 3" key="1">
    <citation type="submission" date="2021-10" db="EMBL/GenBank/DDBJ databases">
        <title>The diversity and Nitrogen Metabolism of Culturable Nitrate-Utilizing Bacteria Within the Oxygen Minimum Zone of the Changjiang (Yangtze River)Estuary.</title>
        <authorList>
            <person name="Zhang D."/>
            <person name="Zheng J."/>
            <person name="Liu S."/>
            <person name="He W."/>
        </authorList>
    </citation>
    <scope>NUCLEOTIDE SEQUENCE [LARGE SCALE GENOMIC DNA]</scope>
    <source>
        <strain evidence="2 3">FXH275-2</strain>
    </source>
</reference>
<proteinExistence type="predicted"/>
<protein>
    <submittedName>
        <fullName evidence="2">Glycosyltransferase family 61 protein</fullName>
    </submittedName>
</protein>
<organism evidence="2 3">
    <name type="scientific">Sphingobium soli</name>
    <dbReference type="NCBI Taxonomy" id="1591116"/>
    <lineage>
        <taxon>Bacteria</taxon>
        <taxon>Pseudomonadati</taxon>
        <taxon>Pseudomonadota</taxon>
        <taxon>Alphaproteobacteria</taxon>
        <taxon>Sphingomonadales</taxon>
        <taxon>Sphingomonadaceae</taxon>
        <taxon>Sphingobium</taxon>
    </lineage>
</organism>
<evidence type="ECO:0000313" key="2">
    <source>
        <dbReference type="EMBL" id="MCC4232728.1"/>
    </source>
</evidence>
<comment type="caution">
    <text evidence="2">The sequence shown here is derived from an EMBL/GenBank/DDBJ whole genome shotgun (WGS) entry which is preliminary data.</text>
</comment>
<evidence type="ECO:0000313" key="3">
    <source>
        <dbReference type="Proteomes" id="UP001198830"/>
    </source>
</evidence>